<reference evidence="1 2" key="1">
    <citation type="journal article" date="2024" name="Commun. Biol.">
        <title>Comparative genomic analysis of thermophilic fungi reveals convergent evolutionary adaptations and gene losses.</title>
        <authorList>
            <person name="Steindorff A.S."/>
            <person name="Aguilar-Pontes M.V."/>
            <person name="Robinson A.J."/>
            <person name="Andreopoulos B."/>
            <person name="LaButti K."/>
            <person name="Kuo A."/>
            <person name="Mondo S."/>
            <person name="Riley R."/>
            <person name="Otillar R."/>
            <person name="Haridas S."/>
            <person name="Lipzen A."/>
            <person name="Grimwood J."/>
            <person name="Schmutz J."/>
            <person name="Clum A."/>
            <person name="Reid I.D."/>
            <person name="Moisan M.C."/>
            <person name="Butler G."/>
            <person name="Nguyen T.T.M."/>
            <person name="Dewar K."/>
            <person name="Conant G."/>
            <person name="Drula E."/>
            <person name="Henrissat B."/>
            <person name="Hansel C."/>
            <person name="Singer S."/>
            <person name="Hutchinson M.I."/>
            <person name="de Vries R.P."/>
            <person name="Natvig D.O."/>
            <person name="Powell A.J."/>
            <person name="Tsang A."/>
            <person name="Grigoriev I.V."/>
        </authorList>
    </citation>
    <scope>NUCLEOTIDE SEQUENCE [LARGE SCALE GENOMIC DNA]</scope>
    <source>
        <strain evidence="1 2">CBS 494.80</strain>
    </source>
</reference>
<evidence type="ECO:0000313" key="2">
    <source>
        <dbReference type="Proteomes" id="UP001595075"/>
    </source>
</evidence>
<proteinExistence type="predicted"/>
<gene>
    <name evidence="1" type="ORF">VTL71DRAFT_9547</name>
</gene>
<accession>A0ABR4BTH8</accession>
<sequence>NLRTSCWLPL</sequence>
<feature type="non-terminal residue" evidence="1">
    <location>
        <position position="10"/>
    </location>
</feature>
<protein>
    <submittedName>
        <fullName evidence="1">Uncharacterized protein</fullName>
    </submittedName>
</protein>
<comment type="caution">
    <text evidence="1">The sequence shown here is derived from an EMBL/GenBank/DDBJ whole genome shotgun (WGS) entry which is preliminary data.</text>
</comment>
<evidence type="ECO:0000313" key="1">
    <source>
        <dbReference type="EMBL" id="KAL2060516.1"/>
    </source>
</evidence>
<keyword evidence="2" id="KW-1185">Reference proteome</keyword>
<dbReference type="EMBL" id="JAZHXI010000022">
    <property type="protein sequence ID" value="KAL2060516.1"/>
    <property type="molecule type" value="Genomic_DNA"/>
</dbReference>
<dbReference type="Proteomes" id="UP001595075">
    <property type="component" value="Unassembled WGS sequence"/>
</dbReference>
<feature type="non-terminal residue" evidence="1">
    <location>
        <position position="1"/>
    </location>
</feature>
<name>A0ABR4BTH8_9HELO</name>
<organism evidence="1 2">
    <name type="scientific">Oculimacula yallundae</name>
    <dbReference type="NCBI Taxonomy" id="86028"/>
    <lineage>
        <taxon>Eukaryota</taxon>
        <taxon>Fungi</taxon>
        <taxon>Dikarya</taxon>
        <taxon>Ascomycota</taxon>
        <taxon>Pezizomycotina</taxon>
        <taxon>Leotiomycetes</taxon>
        <taxon>Helotiales</taxon>
        <taxon>Ploettnerulaceae</taxon>
        <taxon>Oculimacula</taxon>
    </lineage>
</organism>